<accession>A0A016S4X4</accession>
<sequence length="77" mass="8262">MRGRPSRSAVTRMRNPLVAAGVGPRTAYALRTKSGLPPELAGQNRDFAGQKLAVFDDSRSPSSGSHHFVVRDSRANA</sequence>
<evidence type="ECO:0000313" key="2">
    <source>
        <dbReference type="EMBL" id="EYB85289.1"/>
    </source>
</evidence>
<name>A0A016S4X4_9BILA</name>
<dbReference type="Proteomes" id="UP000024635">
    <property type="component" value="Unassembled WGS sequence"/>
</dbReference>
<gene>
    <name evidence="2" type="primary">Acey_s0301.g1831</name>
    <name evidence="2" type="ORF">Y032_0301g1831</name>
</gene>
<keyword evidence="3" id="KW-1185">Reference proteome</keyword>
<evidence type="ECO:0000313" key="3">
    <source>
        <dbReference type="Proteomes" id="UP000024635"/>
    </source>
</evidence>
<proteinExistence type="predicted"/>
<feature type="region of interest" description="Disordered" evidence="1">
    <location>
        <begin position="55"/>
        <end position="77"/>
    </location>
</feature>
<reference evidence="3" key="1">
    <citation type="journal article" date="2015" name="Nat. Genet.">
        <title>The genome and transcriptome of the zoonotic hookworm Ancylostoma ceylanicum identify infection-specific gene families.</title>
        <authorList>
            <person name="Schwarz E.M."/>
            <person name="Hu Y."/>
            <person name="Antoshechkin I."/>
            <person name="Miller M.M."/>
            <person name="Sternberg P.W."/>
            <person name="Aroian R.V."/>
        </authorList>
    </citation>
    <scope>NUCLEOTIDE SEQUENCE</scope>
    <source>
        <strain evidence="3">HY135</strain>
    </source>
</reference>
<comment type="caution">
    <text evidence="2">The sequence shown here is derived from an EMBL/GenBank/DDBJ whole genome shotgun (WGS) entry which is preliminary data.</text>
</comment>
<dbReference type="AlphaFoldDB" id="A0A016S4X4"/>
<organism evidence="2 3">
    <name type="scientific">Ancylostoma ceylanicum</name>
    <dbReference type="NCBI Taxonomy" id="53326"/>
    <lineage>
        <taxon>Eukaryota</taxon>
        <taxon>Metazoa</taxon>
        <taxon>Ecdysozoa</taxon>
        <taxon>Nematoda</taxon>
        <taxon>Chromadorea</taxon>
        <taxon>Rhabditida</taxon>
        <taxon>Rhabditina</taxon>
        <taxon>Rhabditomorpha</taxon>
        <taxon>Strongyloidea</taxon>
        <taxon>Ancylostomatidae</taxon>
        <taxon>Ancylostomatinae</taxon>
        <taxon>Ancylostoma</taxon>
    </lineage>
</organism>
<dbReference type="EMBL" id="JARK01001637">
    <property type="protein sequence ID" value="EYB85289.1"/>
    <property type="molecule type" value="Genomic_DNA"/>
</dbReference>
<evidence type="ECO:0000256" key="1">
    <source>
        <dbReference type="SAM" id="MobiDB-lite"/>
    </source>
</evidence>
<protein>
    <submittedName>
        <fullName evidence="2">Uncharacterized protein</fullName>
    </submittedName>
</protein>